<accession>A0AAP0DLK8</accession>
<feature type="compositionally biased region" description="Basic and acidic residues" evidence="10">
    <location>
        <begin position="282"/>
        <end position="295"/>
    </location>
</feature>
<sequence>MVSKRTRRGGNGGIEQQKENDEGRVAEYEQSREERIKENLQRMQKLGILDLSRNLKPPPKPKIARPPKPVILSSDPARRSSRIQSLPTVSYSEKRVPNEKVVKNVEIVIKEGSQPEVYTEEHEKRLGDHRESWKLCVDGYDDEGYRIYDAYKGKSCHQCRQKTIGLRTKCCKCTSVQGQFCGDCLFMRYGENVQEANANPDWVCPVCRDICNCSRCRKIKGWEPTGNLYRKALHLGYKSVAHYLIHTRGPHGKQEDIDDTTVCSPTDKEGEQLDEKDDNMDEDIRQHDRDQHCKGEDDDVDSDYKSDPEGDDDDDDVDEDSNEDD</sequence>
<name>A0AAP0DLK8_9ASTR</name>
<feature type="region of interest" description="Disordered" evidence="10">
    <location>
        <begin position="49"/>
        <end position="82"/>
    </location>
</feature>
<keyword evidence="13" id="KW-1185">Reference proteome</keyword>
<evidence type="ECO:0000259" key="11">
    <source>
        <dbReference type="Pfam" id="PF10497"/>
    </source>
</evidence>
<dbReference type="PANTHER" id="PTHR31169">
    <property type="entry name" value="OS05G0300700 PROTEIN"/>
    <property type="match status" value="1"/>
</dbReference>
<evidence type="ECO:0000256" key="3">
    <source>
        <dbReference type="ARBA" id="ARBA00022490"/>
    </source>
</evidence>
<keyword evidence="5" id="KW-0597">Phosphoprotein</keyword>
<gene>
    <name evidence="12" type="ORF">SSX86_005627</name>
</gene>
<feature type="region of interest" description="Disordered" evidence="10">
    <location>
        <begin position="1"/>
        <end position="32"/>
    </location>
</feature>
<keyword evidence="9" id="KW-0539">Nucleus</keyword>
<comment type="subcellular location">
    <subcellularLocation>
        <location evidence="2">Cytoplasm</location>
    </subcellularLocation>
    <subcellularLocation>
        <location evidence="1">Nucleus</location>
    </subcellularLocation>
</comment>
<keyword evidence="8" id="KW-0804">Transcription</keyword>
<evidence type="ECO:0000256" key="8">
    <source>
        <dbReference type="ARBA" id="ARBA00023163"/>
    </source>
</evidence>
<dbReference type="InterPro" id="IPR018866">
    <property type="entry name" value="Znf-4CXXC_R1"/>
</dbReference>
<evidence type="ECO:0000256" key="2">
    <source>
        <dbReference type="ARBA" id="ARBA00004496"/>
    </source>
</evidence>
<dbReference type="InterPro" id="IPR040221">
    <property type="entry name" value="CDCA7/CDA7L"/>
</dbReference>
<protein>
    <recommendedName>
        <fullName evidence="11">Zinc-finger domain-containing protein</fullName>
    </recommendedName>
</protein>
<keyword evidence="6" id="KW-0832">Ubl conjugation</keyword>
<evidence type="ECO:0000256" key="6">
    <source>
        <dbReference type="ARBA" id="ARBA00022843"/>
    </source>
</evidence>
<dbReference type="GO" id="GO:0005737">
    <property type="term" value="C:cytoplasm"/>
    <property type="evidence" value="ECO:0007669"/>
    <property type="project" value="UniProtKB-SubCell"/>
</dbReference>
<organism evidence="12 13">
    <name type="scientific">Deinandra increscens subsp. villosa</name>
    <dbReference type="NCBI Taxonomy" id="3103831"/>
    <lineage>
        <taxon>Eukaryota</taxon>
        <taxon>Viridiplantae</taxon>
        <taxon>Streptophyta</taxon>
        <taxon>Embryophyta</taxon>
        <taxon>Tracheophyta</taxon>
        <taxon>Spermatophyta</taxon>
        <taxon>Magnoliopsida</taxon>
        <taxon>eudicotyledons</taxon>
        <taxon>Gunneridae</taxon>
        <taxon>Pentapetalae</taxon>
        <taxon>asterids</taxon>
        <taxon>campanulids</taxon>
        <taxon>Asterales</taxon>
        <taxon>Asteraceae</taxon>
        <taxon>Asteroideae</taxon>
        <taxon>Heliantheae alliance</taxon>
        <taxon>Madieae</taxon>
        <taxon>Madiinae</taxon>
        <taxon>Deinandra</taxon>
    </lineage>
</organism>
<dbReference type="AlphaFoldDB" id="A0AAP0DLK8"/>
<feature type="domain" description="Zinc-finger" evidence="11">
    <location>
        <begin position="148"/>
        <end position="244"/>
    </location>
</feature>
<dbReference type="Pfam" id="PF10497">
    <property type="entry name" value="zf-4CXXC_R1"/>
    <property type="match status" value="1"/>
</dbReference>
<keyword evidence="7" id="KW-0805">Transcription regulation</keyword>
<feature type="compositionally biased region" description="Pro residues" evidence="10">
    <location>
        <begin position="56"/>
        <end position="69"/>
    </location>
</feature>
<feature type="region of interest" description="Disordered" evidence="10">
    <location>
        <begin position="249"/>
        <end position="325"/>
    </location>
</feature>
<dbReference type="Proteomes" id="UP001408789">
    <property type="component" value="Unassembled WGS sequence"/>
</dbReference>
<dbReference type="GO" id="GO:0005634">
    <property type="term" value="C:nucleus"/>
    <property type="evidence" value="ECO:0007669"/>
    <property type="project" value="UniProtKB-SubCell"/>
</dbReference>
<evidence type="ECO:0000256" key="9">
    <source>
        <dbReference type="ARBA" id="ARBA00023242"/>
    </source>
</evidence>
<keyword evidence="3" id="KW-0963">Cytoplasm</keyword>
<feature type="compositionally biased region" description="Basic and acidic residues" evidence="10">
    <location>
        <begin position="16"/>
        <end position="32"/>
    </location>
</feature>
<dbReference type="PANTHER" id="PTHR31169:SF33">
    <property type="entry name" value="CELL DIVISION CYCLE-ASSOCIATED 7-LIKE PROTEIN"/>
    <property type="match status" value="1"/>
</dbReference>
<reference evidence="12 13" key="1">
    <citation type="submission" date="2024-04" db="EMBL/GenBank/DDBJ databases">
        <title>The reference genome of an endangered Asteraceae, Deinandra increscens subsp. villosa, native to the Central Coast of California.</title>
        <authorList>
            <person name="Guilliams M."/>
            <person name="Hasenstab-Lehman K."/>
            <person name="Meyer R."/>
            <person name="Mcevoy S."/>
        </authorList>
    </citation>
    <scope>NUCLEOTIDE SEQUENCE [LARGE SCALE GENOMIC DNA]</scope>
    <source>
        <tissue evidence="12">Leaf</tissue>
    </source>
</reference>
<evidence type="ECO:0000256" key="4">
    <source>
        <dbReference type="ARBA" id="ARBA00022499"/>
    </source>
</evidence>
<feature type="compositionally biased region" description="Acidic residues" evidence="10">
    <location>
        <begin position="309"/>
        <end position="325"/>
    </location>
</feature>
<evidence type="ECO:0000256" key="1">
    <source>
        <dbReference type="ARBA" id="ARBA00004123"/>
    </source>
</evidence>
<evidence type="ECO:0000313" key="12">
    <source>
        <dbReference type="EMBL" id="KAK9077290.1"/>
    </source>
</evidence>
<dbReference type="GO" id="GO:0006355">
    <property type="term" value="P:regulation of DNA-templated transcription"/>
    <property type="evidence" value="ECO:0007669"/>
    <property type="project" value="InterPro"/>
</dbReference>
<evidence type="ECO:0000256" key="5">
    <source>
        <dbReference type="ARBA" id="ARBA00022553"/>
    </source>
</evidence>
<evidence type="ECO:0000256" key="7">
    <source>
        <dbReference type="ARBA" id="ARBA00023015"/>
    </source>
</evidence>
<comment type="caution">
    <text evidence="12">The sequence shown here is derived from an EMBL/GenBank/DDBJ whole genome shotgun (WGS) entry which is preliminary data.</text>
</comment>
<proteinExistence type="predicted"/>
<evidence type="ECO:0000313" key="13">
    <source>
        <dbReference type="Proteomes" id="UP001408789"/>
    </source>
</evidence>
<dbReference type="EMBL" id="JBCNJP010000007">
    <property type="protein sequence ID" value="KAK9077290.1"/>
    <property type="molecule type" value="Genomic_DNA"/>
</dbReference>
<evidence type="ECO:0000256" key="10">
    <source>
        <dbReference type="SAM" id="MobiDB-lite"/>
    </source>
</evidence>
<keyword evidence="4" id="KW-1017">Isopeptide bond</keyword>